<feature type="compositionally biased region" description="Low complexity" evidence="1">
    <location>
        <begin position="42"/>
        <end position="57"/>
    </location>
</feature>
<evidence type="ECO:0000313" key="4">
    <source>
        <dbReference type="WBParaSite" id="ASIM_0002051001-mRNA-1"/>
    </source>
</evidence>
<evidence type="ECO:0000313" key="3">
    <source>
        <dbReference type="Proteomes" id="UP000267096"/>
    </source>
</evidence>
<dbReference type="WBParaSite" id="ASIM_0002051001-mRNA-1">
    <property type="protein sequence ID" value="ASIM_0002051001-mRNA-1"/>
    <property type="gene ID" value="ASIM_0002051001"/>
</dbReference>
<keyword evidence="3" id="KW-1185">Reference proteome</keyword>
<reference evidence="4" key="1">
    <citation type="submission" date="2017-02" db="UniProtKB">
        <authorList>
            <consortium name="WormBaseParasite"/>
        </authorList>
    </citation>
    <scope>IDENTIFICATION</scope>
</reference>
<reference evidence="2 3" key="2">
    <citation type="submission" date="2018-11" db="EMBL/GenBank/DDBJ databases">
        <authorList>
            <consortium name="Pathogen Informatics"/>
        </authorList>
    </citation>
    <scope>NUCLEOTIDE SEQUENCE [LARGE SCALE GENOMIC DNA]</scope>
</reference>
<protein>
    <submittedName>
        <fullName evidence="4">Mediator of RNA polymerase II transcription subunit 13</fullName>
    </submittedName>
</protein>
<evidence type="ECO:0000256" key="1">
    <source>
        <dbReference type="SAM" id="MobiDB-lite"/>
    </source>
</evidence>
<feature type="region of interest" description="Disordered" evidence="1">
    <location>
        <begin position="38"/>
        <end position="60"/>
    </location>
</feature>
<dbReference type="AlphaFoldDB" id="A0A0M3KHP5"/>
<sequence>MESFFSGLVPCVRCLTVEANSLAVIPAACETETLQKKRQRNRISSSSPTSNRTPTMSECERCSGTTEASIDIKSTHLFPKIMLKPFEEMKEIEHTLVQYLRSFRIYSAVEWFAYPLTVNIQLLRFCKSWSGPEHLEMTKYDYPAAQDHLKPSESALWRISAEEDEWHNISDVKSLSKTQKLQSVR</sequence>
<evidence type="ECO:0000313" key="2">
    <source>
        <dbReference type="EMBL" id="VDK72850.1"/>
    </source>
</evidence>
<gene>
    <name evidence="2" type="ORF">ASIM_LOCUS19893</name>
</gene>
<name>A0A0M3KHP5_ANISI</name>
<organism evidence="4">
    <name type="scientific">Anisakis simplex</name>
    <name type="common">Herring worm</name>
    <dbReference type="NCBI Taxonomy" id="6269"/>
    <lineage>
        <taxon>Eukaryota</taxon>
        <taxon>Metazoa</taxon>
        <taxon>Ecdysozoa</taxon>
        <taxon>Nematoda</taxon>
        <taxon>Chromadorea</taxon>
        <taxon>Rhabditida</taxon>
        <taxon>Spirurina</taxon>
        <taxon>Ascaridomorpha</taxon>
        <taxon>Ascaridoidea</taxon>
        <taxon>Anisakidae</taxon>
        <taxon>Anisakis</taxon>
        <taxon>Anisakis simplex complex</taxon>
    </lineage>
</organism>
<accession>A0A0M3KHP5</accession>
<proteinExistence type="predicted"/>
<dbReference type="EMBL" id="UYRR01038201">
    <property type="protein sequence ID" value="VDK72850.1"/>
    <property type="molecule type" value="Genomic_DNA"/>
</dbReference>
<dbReference type="Proteomes" id="UP000267096">
    <property type="component" value="Unassembled WGS sequence"/>
</dbReference>